<dbReference type="RefSeq" id="WP_120041444.1">
    <property type="nucleotide sequence ID" value="NZ_QZFU01000019.1"/>
</dbReference>
<dbReference type="GO" id="GO:0016627">
    <property type="term" value="F:oxidoreductase activity, acting on the CH-CH group of donors"/>
    <property type="evidence" value="ECO:0007669"/>
    <property type="project" value="TreeGrafter"/>
</dbReference>
<dbReference type="NCBIfam" id="TIGR03618">
    <property type="entry name" value="Rv1155_F420"/>
    <property type="match status" value="1"/>
</dbReference>
<dbReference type="SUPFAM" id="SSF50475">
    <property type="entry name" value="FMN-binding split barrel"/>
    <property type="match status" value="1"/>
</dbReference>
<evidence type="ECO:0000313" key="3">
    <source>
        <dbReference type="EMBL" id="RJO75287.1"/>
    </source>
</evidence>
<evidence type="ECO:0000313" key="4">
    <source>
        <dbReference type="Proteomes" id="UP000266677"/>
    </source>
</evidence>
<gene>
    <name evidence="3" type="ORF">D5S18_15160</name>
</gene>
<keyword evidence="1" id="KW-0560">Oxidoreductase</keyword>
<dbReference type="PANTHER" id="PTHR35176">
    <property type="entry name" value="HEME OXYGENASE HI_0854-RELATED"/>
    <property type="match status" value="1"/>
</dbReference>
<accession>A0A3A4L0J0</accession>
<dbReference type="InterPro" id="IPR012349">
    <property type="entry name" value="Split_barrel_FMN-bd"/>
</dbReference>
<dbReference type="InterPro" id="IPR019920">
    <property type="entry name" value="F420-binding_dom_put"/>
</dbReference>
<dbReference type="InterPro" id="IPR052019">
    <property type="entry name" value="F420H2_bilvrd_red/Heme_oxyg"/>
</dbReference>
<sequence length="137" mass="15310">MTTTAVLSDKLKKYIDDEKVFASIATIGPDGLPHVKVIWVVREGDDLIYSTLASRQQGRNLARDPRATVLITHAEDPYLFAEIRGTVTLSPDPERKLPEELSLKYTGQSYAELRPDSVGETDRVIVRITPQKVLGEF</sequence>
<proteinExistence type="predicted"/>
<dbReference type="OrthoDB" id="162914at2"/>
<feature type="domain" description="Pyridoxamine 5'-phosphate oxidase N-terminal" evidence="2">
    <location>
        <begin position="9"/>
        <end position="133"/>
    </location>
</feature>
<dbReference type="GO" id="GO:0070967">
    <property type="term" value="F:coenzyme F420 binding"/>
    <property type="evidence" value="ECO:0007669"/>
    <property type="project" value="TreeGrafter"/>
</dbReference>
<organism evidence="3 4">
    <name type="scientific">Nocardia panacis</name>
    <dbReference type="NCBI Taxonomy" id="2340916"/>
    <lineage>
        <taxon>Bacteria</taxon>
        <taxon>Bacillati</taxon>
        <taxon>Actinomycetota</taxon>
        <taxon>Actinomycetes</taxon>
        <taxon>Mycobacteriales</taxon>
        <taxon>Nocardiaceae</taxon>
        <taxon>Nocardia</taxon>
    </lineage>
</organism>
<reference evidence="3 4" key="1">
    <citation type="submission" date="2018-09" db="EMBL/GenBank/DDBJ databases">
        <title>YIM PH21274 draft genome.</title>
        <authorList>
            <person name="Miao C."/>
        </authorList>
    </citation>
    <scope>NUCLEOTIDE SEQUENCE [LARGE SCALE GENOMIC DNA]</scope>
    <source>
        <strain evidence="3 4">YIM PH 21724</strain>
    </source>
</reference>
<name>A0A3A4L0J0_9NOCA</name>
<keyword evidence="4" id="KW-1185">Reference proteome</keyword>
<dbReference type="Gene3D" id="2.30.110.10">
    <property type="entry name" value="Electron Transport, Fmn-binding Protein, Chain A"/>
    <property type="match status" value="1"/>
</dbReference>
<dbReference type="GO" id="GO:0005829">
    <property type="term" value="C:cytosol"/>
    <property type="evidence" value="ECO:0007669"/>
    <property type="project" value="TreeGrafter"/>
</dbReference>
<protein>
    <submittedName>
        <fullName evidence="3">PPOX class F420-dependent oxidoreductase</fullName>
    </submittedName>
</protein>
<comment type="caution">
    <text evidence="3">The sequence shown here is derived from an EMBL/GenBank/DDBJ whole genome shotgun (WGS) entry which is preliminary data.</text>
</comment>
<dbReference type="Proteomes" id="UP000266677">
    <property type="component" value="Unassembled WGS sequence"/>
</dbReference>
<dbReference type="PANTHER" id="PTHR35176:SF6">
    <property type="entry name" value="HEME OXYGENASE HI_0854-RELATED"/>
    <property type="match status" value="1"/>
</dbReference>
<evidence type="ECO:0000256" key="1">
    <source>
        <dbReference type="ARBA" id="ARBA00023002"/>
    </source>
</evidence>
<dbReference type="InterPro" id="IPR011576">
    <property type="entry name" value="Pyridox_Oxase_N"/>
</dbReference>
<evidence type="ECO:0000259" key="2">
    <source>
        <dbReference type="Pfam" id="PF01243"/>
    </source>
</evidence>
<dbReference type="AlphaFoldDB" id="A0A3A4L0J0"/>
<dbReference type="Pfam" id="PF01243">
    <property type="entry name" value="PNPOx_N"/>
    <property type="match status" value="1"/>
</dbReference>
<dbReference type="EMBL" id="QZFU01000019">
    <property type="protein sequence ID" value="RJO75287.1"/>
    <property type="molecule type" value="Genomic_DNA"/>
</dbReference>